<name>A0A511KCP8_RHOTO</name>
<gene>
    <name evidence="5" type="ORF">Rt10032_c05g2165</name>
</gene>
<keyword evidence="3" id="KW-1133">Transmembrane helix</keyword>
<accession>A0A511KCP8</accession>
<reference evidence="5 6" key="1">
    <citation type="submission" date="2019-07" db="EMBL/GenBank/DDBJ databases">
        <title>Rhodotorula toruloides NBRC10032 genome sequencing.</title>
        <authorList>
            <person name="Shida Y."/>
            <person name="Takaku H."/>
            <person name="Ogasawara W."/>
            <person name="Mori K."/>
        </authorList>
    </citation>
    <scope>NUCLEOTIDE SEQUENCE [LARGE SCALE GENOMIC DNA]</scope>
    <source>
        <strain evidence="5 6">NBRC10032</strain>
    </source>
</reference>
<dbReference type="Gene3D" id="1.50.10.100">
    <property type="entry name" value="Chondroitin AC/alginate lyase"/>
    <property type="match status" value="1"/>
</dbReference>
<feature type="domain" description="Heparinase II/III-like C-terminal" evidence="4">
    <location>
        <begin position="539"/>
        <end position="728"/>
    </location>
</feature>
<evidence type="ECO:0000313" key="6">
    <source>
        <dbReference type="Proteomes" id="UP000321518"/>
    </source>
</evidence>
<evidence type="ECO:0000256" key="3">
    <source>
        <dbReference type="SAM" id="Phobius"/>
    </source>
</evidence>
<comment type="caution">
    <text evidence="5">The sequence shown here is derived from an EMBL/GenBank/DDBJ whole genome shotgun (WGS) entry which is preliminary data.</text>
</comment>
<proteinExistence type="predicted"/>
<dbReference type="Pfam" id="PF07940">
    <property type="entry name" value="Hepar_II_III_C"/>
    <property type="match status" value="1"/>
</dbReference>
<organism evidence="5 6">
    <name type="scientific">Rhodotorula toruloides</name>
    <name type="common">Yeast</name>
    <name type="synonym">Rhodosporidium toruloides</name>
    <dbReference type="NCBI Taxonomy" id="5286"/>
    <lineage>
        <taxon>Eukaryota</taxon>
        <taxon>Fungi</taxon>
        <taxon>Dikarya</taxon>
        <taxon>Basidiomycota</taxon>
        <taxon>Pucciniomycotina</taxon>
        <taxon>Microbotryomycetes</taxon>
        <taxon>Sporidiobolales</taxon>
        <taxon>Sporidiobolaceae</taxon>
        <taxon>Rhodotorula</taxon>
    </lineage>
</organism>
<dbReference type="Proteomes" id="UP000321518">
    <property type="component" value="Unassembled WGS sequence"/>
</dbReference>
<evidence type="ECO:0000313" key="5">
    <source>
        <dbReference type="EMBL" id="GEM08148.1"/>
    </source>
</evidence>
<sequence>MYHQRQESAGSAIPLHNYSYQQAPGGNGQGYGSAYEEKQYPQGKATRSGGRRKWPWVVGALVLIAVILGAVLGGVFGSRAANDSKKSDAASGAGNGGATGSGVANAATRTKGSGGFAIVPTATDQFGNPMYPTTTGSAHIAAPTVVSNSSLSCQADSTSGLSLTSPKTTHPLLIATENKWNCLPALIAQDSYMSYWNDTIFLNATKFYDMSPTNYSIDGGLTGSGVLDVAREVQLRIKHWAYAYRISNDTKWVDRTWRELVVASGNDTNQYFGQDNKGGDIWNSAHFLDLAEFTEAFALAYDWMYDAWTQQQRTAIAWSIVNLGLRYGVNAFADPNGAGVNYSWWTQVDGNWNCVCNKGLAMGALAIFNEDPTNGIAKQILGYTVPNAVEYCSFAPSPEGTWSETANYWYFGTYSHVEMAASLLTATGSTQNMLDANPGMKLSATYHMYVTGMQGLFNYGDCGPNKYTATANGIMFYGSQFNMPVYTLFQRDRGDAPEPMSMLYYDPQVTGQFWDNLPLDHYFSNTTDGWFSARSSWTDNDGIYIAMKAGTLTGHQTHGDLDTGDFVLDAMGQRWAGELGSGNYLSNGYFVSEAQNSPRWLYYRKRTEGQNTLLIGDADQNVAGVPQTTFQSTGEAQDALDYTPANSSTAFFTADLSEMYNSTTSVKRAIRFINGRHQVLLRDEVDSSAAVQWRMNTNATVALSNNNQQATLTLGGETLVMQLRSPSGAQFGTAQPTRLPSDPTSTYYDGATVTMSPDQPNPGVTVVTIDVAAGNNVIEVLFNPQWKGFKSSDYLTPPSVPIGSWSLTSHD</sequence>
<evidence type="ECO:0000256" key="1">
    <source>
        <dbReference type="ARBA" id="ARBA00004196"/>
    </source>
</evidence>
<dbReference type="OrthoDB" id="3476529at2759"/>
<feature type="transmembrane region" description="Helical" evidence="3">
    <location>
        <begin position="54"/>
        <end position="76"/>
    </location>
</feature>
<dbReference type="InterPro" id="IPR012480">
    <property type="entry name" value="Hepar_II_III_C"/>
</dbReference>
<keyword evidence="3" id="KW-0472">Membrane</keyword>
<dbReference type="AlphaFoldDB" id="A0A511KCP8"/>
<feature type="region of interest" description="Disordered" evidence="2">
    <location>
        <begin position="83"/>
        <end position="102"/>
    </location>
</feature>
<evidence type="ECO:0000259" key="4">
    <source>
        <dbReference type="Pfam" id="PF07940"/>
    </source>
</evidence>
<comment type="subcellular location">
    <subcellularLocation>
        <location evidence="1">Cell envelope</location>
    </subcellularLocation>
</comment>
<protein>
    <submittedName>
        <fullName evidence="5">Heparinase II/III family protein</fullName>
    </submittedName>
</protein>
<dbReference type="InterPro" id="IPR008929">
    <property type="entry name" value="Chondroitin_lyas"/>
</dbReference>
<evidence type="ECO:0000256" key="2">
    <source>
        <dbReference type="SAM" id="MobiDB-lite"/>
    </source>
</evidence>
<dbReference type="PANTHER" id="PTHR38045">
    <property type="entry name" value="CHROMOSOME 1, WHOLE GENOME SHOTGUN SEQUENCE"/>
    <property type="match status" value="1"/>
</dbReference>
<dbReference type="SUPFAM" id="SSF48230">
    <property type="entry name" value="Chondroitin AC/alginate lyase"/>
    <property type="match status" value="1"/>
</dbReference>
<dbReference type="Gene3D" id="2.70.98.70">
    <property type="match status" value="1"/>
</dbReference>
<dbReference type="PANTHER" id="PTHR38045:SF1">
    <property type="entry name" value="HEPARINASE II_III-LIKE PROTEIN"/>
    <property type="match status" value="1"/>
</dbReference>
<dbReference type="EMBL" id="BJWK01000005">
    <property type="protein sequence ID" value="GEM08148.1"/>
    <property type="molecule type" value="Genomic_DNA"/>
</dbReference>
<dbReference type="GO" id="GO:0016829">
    <property type="term" value="F:lyase activity"/>
    <property type="evidence" value="ECO:0007669"/>
    <property type="project" value="InterPro"/>
</dbReference>
<keyword evidence="3" id="KW-0812">Transmembrane</keyword>